<organism evidence="5 6">
    <name type="scientific">Rubellicoccus peritrichatus</name>
    <dbReference type="NCBI Taxonomy" id="3080537"/>
    <lineage>
        <taxon>Bacteria</taxon>
        <taxon>Pseudomonadati</taxon>
        <taxon>Verrucomicrobiota</taxon>
        <taxon>Opitutia</taxon>
        <taxon>Puniceicoccales</taxon>
        <taxon>Cerasicoccaceae</taxon>
        <taxon>Rubellicoccus</taxon>
    </lineage>
</organism>
<evidence type="ECO:0000313" key="6">
    <source>
        <dbReference type="Proteomes" id="UP001304300"/>
    </source>
</evidence>
<dbReference type="Gene3D" id="3.40.50.150">
    <property type="entry name" value="Vaccinia Virus protein VP39"/>
    <property type="match status" value="1"/>
</dbReference>
<dbReference type="RefSeq" id="WP_317834832.1">
    <property type="nucleotide sequence ID" value="NZ_CP136920.1"/>
</dbReference>
<dbReference type="PROSITE" id="PS01184">
    <property type="entry name" value="UBIE_2"/>
    <property type="match status" value="1"/>
</dbReference>
<dbReference type="EC" id="2.1.1.-" evidence="5"/>
<dbReference type="SUPFAM" id="SSF53335">
    <property type="entry name" value="S-adenosyl-L-methionine-dependent methyltransferases"/>
    <property type="match status" value="1"/>
</dbReference>
<reference evidence="5 6" key="1">
    <citation type="submission" date="2023-10" db="EMBL/GenBank/DDBJ databases">
        <title>Rubellicoccus peritrichatus gen. nov., sp. nov., isolated from an algae of coral reef tank.</title>
        <authorList>
            <person name="Luo J."/>
        </authorList>
    </citation>
    <scope>NUCLEOTIDE SEQUENCE [LARGE SCALE GENOMIC DNA]</scope>
    <source>
        <strain evidence="5 6">CR14</strain>
    </source>
</reference>
<keyword evidence="1" id="KW-0474">Menaquinone biosynthesis</keyword>
<evidence type="ECO:0000256" key="2">
    <source>
        <dbReference type="ARBA" id="ARBA00022603"/>
    </source>
</evidence>
<dbReference type="InterPro" id="IPR029063">
    <property type="entry name" value="SAM-dependent_MTases_sf"/>
</dbReference>
<dbReference type="PANTHER" id="PTHR43591:SF24">
    <property type="entry name" value="2-METHOXY-6-POLYPRENYL-1,4-BENZOQUINOL METHYLASE, MITOCHONDRIAL"/>
    <property type="match status" value="1"/>
</dbReference>
<proteinExistence type="predicted"/>
<dbReference type="GO" id="GO:0009234">
    <property type="term" value="P:menaquinone biosynthetic process"/>
    <property type="evidence" value="ECO:0007669"/>
    <property type="project" value="UniProtKB-KW"/>
</dbReference>
<dbReference type="InterPro" id="IPR004033">
    <property type="entry name" value="UbiE/COQ5_MeTrFase"/>
</dbReference>
<dbReference type="GO" id="GO:0032259">
    <property type="term" value="P:methylation"/>
    <property type="evidence" value="ECO:0007669"/>
    <property type="project" value="UniProtKB-KW"/>
</dbReference>
<accession>A0AAQ3LES8</accession>
<evidence type="ECO:0000256" key="1">
    <source>
        <dbReference type="ARBA" id="ARBA00022428"/>
    </source>
</evidence>
<protein>
    <submittedName>
        <fullName evidence="5">Class I SAM-dependent methyltransferase</fullName>
        <ecNumber evidence="5">2.1.1.-</ecNumber>
    </submittedName>
</protein>
<gene>
    <name evidence="5" type="ORF">RZN69_04370</name>
</gene>
<dbReference type="KEGG" id="puo:RZN69_04370"/>
<dbReference type="GO" id="GO:0008168">
    <property type="term" value="F:methyltransferase activity"/>
    <property type="evidence" value="ECO:0007669"/>
    <property type="project" value="UniProtKB-KW"/>
</dbReference>
<keyword evidence="4" id="KW-0949">S-adenosyl-L-methionine</keyword>
<dbReference type="Proteomes" id="UP001304300">
    <property type="component" value="Chromosome"/>
</dbReference>
<dbReference type="CDD" id="cd02440">
    <property type="entry name" value="AdoMet_MTases"/>
    <property type="match status" value="1"/>
</dbReference>
<dbReference type="PANTHER" id="PTHR43591">
    <property type="entry name" value="METHYLTRANSFERASE"/>
    <property type="match status" value="1"/>
</dbReference>
<sequence>MKSQRPHLPLSDYYATNEDKQTFLRKLFDRAAPHYEGIAKWGWFGSGQFYRKWALERVGLRPGMAVLDVASGTGPTARAIRDVQGSEEMITCLEPSAGMIAESKKQLSCEHIQAGADKMPLPDESFDFLTMGFALRHVDDLASAFSEFYRVIKPGAKIMIMDETLPKKGFRRSLMKLYFKHMLPWLTKIFTRSQPAHEMMAYYWQTLEEMVPPEEVVAGLEAVGFQQVKHNLLLGMFSEYTAIRPQ</sequence>
<keyword evidence="6" id="KW-1185">Reference proteome</keyword>
<name>A0AAQ3LES8_9BACT</name>
<dbReference type="Pfam" id="PF01209">
    <property type="entry name" value="Ubie_methyltran"/>
    <property type="match status" value="1"/>
</dbReference>
<evidence type="ECO:0000313" key="5">
    <source>
        <dbReference type="EMBL" id="WOO42313.1"/>
    </source>
</evidence>
<evidence type="ECO:0000256" key="4">
    <source>
        <dbReference type="ARBA" id="ARBA00022691"/>
    </source>
</evidence>
<keyword evidence="3 5" id="KW-0808">Transferase</keyword>
<keyword evidence="2 5" id="KW-0489">Methyltransferase</keyword>
<dbReference type="PROSITE" id="PS51608">
    <property type="entry name" value="SAM_MT_UBIE"/>
    <property type="match status" value="1"/>
</dbReference>
<dbReference type="EMBL" id="CP136920">
    <property type="protein sequence ID" value="WOO42313.1"/>
    <property type="molecule type" value="Genomic_DNA"/>
</dbReference>
<evidence type="ECO:0000256" key="3">
    <source>
        <dbReference type="ARBA" id="ARBA00022679"/>
    </source>
</evidence>
<dbReference type="InterPro" id="IPR023576">
    <property type="entry name" value="UbiE/COQ5_MeTrFase_CS"/>
</dbReference>
<dbReference type="AlphaFoldDB" id="A0AAQ3LES8"/>